<feature type="domain" description="AB hydrolase-1" evidence="1">
    <location>
        <begin position="36"/>
        <end position="133"/>
    </location>
</feature>
<dbReference type="InterPro" id="IPR029058">
    <property type="entry name" value="AB_hydrolase_fold"/>
</dbReference>
<feature type="domain" description="Serine aminopeptidase S33" evidence="2">
    <location>
        <begin position="184"/>
        <end position="253"/>
    </location>
</feature>
<evidence type="ECO:0000259" key="2">
    <source>
        <dbReference type="Pfam" id="PF12146"/>
    </source>
</evidence>
<sequence length="273" mass="28559">MCAVTTAPSAPGPTGRWAVAPDGTRIGFDVAGDGEPLLLLAGQANSRDWWGPVRPDLAGHRTIAVDHAGTGASDDVADGEWSTRRFAHDAVAVLDELGIGRAHVYGTSMGGRIAQWIAVDHPDRVGALVLGCTSAGGLGTAPADRGILRTLAGPPGPARRELVRLMVGERWAGPLPVLGDASMTTRARAGHRRASARHDAWAALPGVTAPTLVLHGDADEYTPVANGRLLAERIPGAELVVLPGARHAYFLDRRRRASAEVLRFLAEHPLPAG</sequence>
<dbReference type="Pfam" id="PF12146">
    <property type="entry name" value="Hydrolase_4"/>
    <property type="match status" value="1"/>
</dbReference>
<evidence type="ECO:0008006" key="5">
    <source>
        <dbReference type="Google" id="ProtNLM"/>
    </source>
</evidence>
<dbReference type="PRINTS" id="PR00111">
    <property type="entry name" value="ABHYDROLASE"/>
</dbReference>
<dbReference type="PANTHER" id="PTHR43433">
    <property type="entry name" value="HYDROLASE, ALPHA/BETA FOLD FAMILY PROTEIN"/>
    <property type="match status" value="1"/>
</dbReference>
<dbReference type="Gene3D" id="3.40.50.1820">
    <property type="entry name" value="alpha/beta hydrolase"/>
    <property type="match status" value="1"/>
</dbReference>
<dbReference type="EMBL" id="BAAAJK010000033">
    <property type="protein sequence ID" value="GAA1396621.1"/>
    <property type="molecule type" value="Genomic_DNA"/>
</dbReference>
<protein>
    <recommendedName>
        <fullName evidence="5">Pimeloyl-ACP methyl ester carboxylesterase</fullName>
    </recommendedName>
</protein>
<gene>
    <name evidence="3" type="ORF">GCM10009613_48110</name>
</gene>
<evidence type="ECO:0000313" key="4">
    <source>
        <dbReference type="Proteomes" id="UP001501414"/>
    </source>
</evidence>
<accession>A0ABN1Y316</accession>
<proteinExistence type="predicted"/>
<dbReference type="PANTHER" id="PTHR43433:SF5">
    <property type="entry name" value="AB HYDROLASE-1 DOMAIN-CONTAINING PROTEIN"/>
    <property type="match status" value="1"/>
</dbReference>
<evidence type="ECO:0000259" key="1">
    <source>
        <dbReference type="Pfam" id="PF00561"/>
    </source>
</evidence>
<dbReference type="InterPro" id="IPR022742">
    <property type="entry name" value="Hydrolase_4"/>
</dbReference>
<dbReference type="Pfam" id="PF00561">
    <property type="entry name" value="Abhydrolase_1"/>
    <property type="match status" value="1"/>
</dbReference>
<comment type="caution">
    <text evidence="3">The sequence shown here is derived from an EMBL/GenBank/DDBJ whole genome shotgun (WGS) entry which is preliminary data.</text>
</comment>
<dbReference type="Proteomes" id="UP001501414">
    <property type="component" value="Unassembled WGS sequence"/>
</dbReference>
<dbReference type="InterPro" id="IPR050471">
    <property type="entry name" value="AB_hydrolase"/>
</dbReference>
<dbReference type="InterPro" id="IPR000073">
    <property type="entry name" value="AB_hydrolase_1"/>
</dbReference>
<reference evidence="3 4" key="1">
    <citation type="journal article" date="2019" name="Int. J. Syst. Evol. Microbiol.">
        <title>The Global Catalogue of Microorganisms (GCM) 10K type strain sequencing project: providing services to taxonomists for standard genome sequencing and annotation.</title>
        <authorList>
            <consortium name="The Broad Institute Genomics Platform"/>
            <consortium name="The Broad Institute Genome Sequencing Center for Infectious Disease"/>
            <person name="Wu L."/>
            <person name="Ma J."/>
        </authorList>
    </citation>
    <scope>NUCLEOTIDE SEQUENCE [LARGE SCALE GENOMIC DNA]</scope>
    <source>
        <strain evidence="3 4">JCM 11896</strain>
    </source>
</reference>
<organism evidence="3 4">
    <name type="scientific">Pseudonocardia kongjuensis</name>
    <dbReference type="NCBI Taxonomy" id="102227"/>
    <lineage>
        <taxon>Bacteria</taxon>
        <taxon>Bacillati</taxon>
        <taxon>Actinomycetota</taxon>
        <taxon>Actinomycetes</taxon>
        <taxon>Pseudonocardiales</taxon>
        <taxon>Pseudonocardiaceae</taxon>
        <taxon>Pseudonocardia</taxon>
    </lineage>
</organism>
<keyword evidence="4" id="KW-1185">Reference proteome</keyword>
<dbReference type="SUPFAM" id="SSF53474">
    <property type="entry name" value="alpha/beta-Hydrolases"/>
    <property type="match status" value="1"/>
</dbReference>
<evidence type="ECO:0000313" key="3">
    <source>
        <dbReference type="EMBL" id="GAA1396621.1"/>
    </source>
</evidence>
<name>A0ABN1Y316_9PSEU</name>